<dbReference type="EMBL" id="MK504444">
    <property type="protein sequence ID" value="QBJ03574.1"/>
    <property type="molecule type" value="Genomic_DNA"/>
</dbReference>
<gene>
    <name evidence="1" type="ORF">UCC3521_0036</name>
</gene>
<organism evidence="1 2">
    <name type="scientific">Lactobacillus phage 3-521</name>
    <dbReference type="NCBI Taxonomy" id="2510943"/>
    <lineage>
        <taxon>Viruses</taxon>
        <taxon>Duplodnaviria</taxon>
        <taxon>Heunggongvirae</taxon>
        <taxon>Uroviricota</taxon>
        <taxon>Caudoviricetes</taxon>
        <taxon>Herelleviridae</taxon>
        <taxon>Watanabevirus</taxon>
        <taxon>Watanabevirus wv3521</taxon>
    </lineage>
</organism>
<sequence>MEESKQVESEENELARVYAYLKIASKLYKNRTDRDLVKDVINDRYSQENDIVESKEEYIDNDLANLVNFHLNSVMYTVELGIIDGSCIKLSVKSMPNKSEDIIDSLYKSDGILKITPQGTHSTVAVPIENVTSISVHEGDPKDD</sequence>
<protein>
    <submittedName>
        <fullName evidence="1">Uncharacterized protein</fullName>
    </submittedName>
</protein>
<name>A0A4Y5FHS2_9CAUD</name>
<proteinExistence type="predicted"/>
<reference evidence="1 2" key="1">
    <citation type="submission" date="2019-02" db="EMBL/GenBank/DDBJ databases">
        <title>Isolation of virulent Lactobacillus brevis phages.</title>
        <authorList>
            <person name="Feyereisen M."/>
            <person name="Mahony J."/>
            <person name="O'Sullivan T."/>
            <person name="van Sinderen D."/>
        </authorList>
    </citation>
    <scope>NUCLEOTIDE SEQUENCE [LARGE SCALE GENOMIC DNA]</scope>
</reference>
<accession>A0A4Y5FHS2</accession>
<evidence type="ECO:0000313" key="1">
    <source>
        <dbReference type="EMBL" id="QBJ03574.1"/>
    </source>
</evidence>
<dbReference type="Proteomes" id="UP000309991">
    <property type="component" value="Segment"/>
</dbReference>
<evidence type="ECO:0000313" key="2">
    <source>
        <dbReference type="Proteomes" id="UP000309991"/>
    </source>
</evidence>
<keyword evidence="2" id="KW-1185">Reference proteome</keyword>